<feature type="region of interest" description="Disordered" evidence="1">
    <location>
        <begin position="1"/>
        <end position="24"/>
    </location>
</feature>
<organism evidence="2 3">
    <name type="scientific">Prolemur simus</name>
    <name type="common">Greater bamboo lemur</name>
    <name type="synonym">Hapalemur simus</name>
    <dbReference type="NCBI Taxonomy" id="1328070"/>
    <lineage>
        <taxon>Eukaryota</taxon>
        <taxon>Metazoa</taxon>
        <taxon>Chordata</taxon>
        <taxon>Craniata</taxon>
        <taxon>Vertebrata</taxon>
        <taxon>Euteleostomi</taxon>
        <taxon>Mammalia</taxon>
        <taxon>Eutheria</taxon>
        <taxon>Euarchontoglires</taxon>
        <taxon>Primates</taxon>
        <taxon>Strepsirrhini</taxon>
        <taxon>Lemuriformes</taxon>
        <taxon>Lemuridae</taxon>
        <taxon>Prolemur</taxon>
    </lineage>
</organism>
<accession>A0A8C8ZF14</accession>
<dbReference type="Proteomes" id="UP000694414">
    <property type="component" value="Unplaced"/>
</dbReference>
<reference evidence="2" key="1">
    <citation type="submission" date="2025-08" db="UniProtKB">
        <authorList>
            <consortium name="Ensembl"/>
        </authorList>
    </citation>
    <scope>IDENTIFICATION</scope>
</reference>
<evidence type="ECO:0000313" key="3">
    <source>
        <dbReference type="Proteomes" id="UP000694414"/>
    </source>
</evidence>
<evidence type="ECO:0000313" key="2">
    <source>
        <dbReference type="Ensembl" id="ENSPSMP00000017011.1"/>
    </source>
</evidence>
<evidence type="ECO:0000256" key="1">
    <source>
        <dbReference type="SAM" id="MobiDB-lite"/>
    </source>
</evidence>
<sequence>MKTGTKHQNKTTGGEKNRRKREKCKYKQNQEFRENKYWKTISFSIFMPKLTEHNSTNQDPYSNQNCLSKYRNLKEIQFVKLKMSKKFIETFSEYELKTYKGVSILLANYK</sequence>
<dbReference type="GeneTree" id="ENSGT00910000147337"/>
<keyword evidence="3" id="KW-1185">Reference proteome</keyword>
<protein>
    <submittedName>
        <fullName evidence="2">Uncharacterized protein</fullName>
    </submittedName>
</protein>
<proteinExistence type="predicted"/>
<name>A0A8C8ZF14_PROSS</name>
<dbReference type="Ensembl" id="ENSPSMT00000019773.1">
    <property type="protein sequence ID" value="ENSPSMP00000017011.1"/>
    <property type="gene ID" value="ENSPSMG00000012126.1"/>
</dbReference>
<reference evidence="2" key="2">
    <citation type="submission" date="2025-09" db="UniProtKB">
        <authorList>
            <consortium name="Ensembl"/>
        </authorList>
    </citation>
    <scope>IDENTIFICATION</scope>
</reference>
<dbReference type="AlphaFoldDB" id="A0A8C8ZF14"/>